<dbReference type="SUPFAM" id="SSF53187">
    <property type="entry name" value="Zn-dependent exopeptidases"/>
    <property type="match status" value="1"/>
</dbReference>
<proteinExistence type="inferred from homology"/>
<dbReference type="GO" id="GO:0004181">
    <property type="term" value="F:metallocarboxypeptidase activity"/>
    <property type="evidence" value="ECO:0007669"/>
    <property type="project" value="InterPro"/>
</dbReference>
<comment type="similarity">
    <text evidence="2">Belongs to the peptidase M14 family.</text>
</comment>
<dbReference type="GO" id="GO:0008270">
    <property type="term" value="F:zinc ion binding"/>
    <property type="evidence" value="ECO:0007669"/>
    <property type="project" value="InterPro"/>
</dbReference>
<keyword evidence="4" id="KW-0378">Hydrolase</keyword>
<dbReference type="GO" id="GO:0005615">
    <property type="term" value="C:extracellular space"/>
    <property type="evidence" value="ECO:0007669"/>
    <property type="project" value="TreeGrafter"/>
</dbReference>
<evidence type="ECO:0000259" key="8">
    <source>
        <dbReference type="Pfam" id="PF00246"/>
    </source>
</evidence>
<evidence type="ECO:0000256" key="4">
    <source>
        <dbReference type="ARBA" id="ARBA00022801"/>
    </source>
</evidence>
<evidence type="ECO:0000256" key="3">
    <source>
        <dbReference type="ARBA" id="ARBA00022670"/>
    </source>
</evidence>
<dbReference type="KEGG" id="asun:KG104_03260"/>
<dbReference type="Pfam" id="PF00246">
    <property type="entry name" value="Peptidase_M14"/>
    <property type="match status" value="1"/>
</dbReference>
<feature type="domain" description="Peptidase M14" evidence="8">
    <location>
        <begin position="65"/>
        <end position="241"/>
    </location>
</feature>
<evidence type="ECO:0000256" key="5">
    <source>
        <dbReference type="ARBA" id="ARBA00022833"/>
    </source>
</evidence>
<dbReference type="RefSeq" id="WP_207347243.1">
    <property type="nucleotide sequence ID" value="NZ_CP076456.1"/>
</dbReference>
<feature type="signal peptide" evidence="7">
    <location>
        <begin position="1"/>
        <end position="27"/>
    </location>
</feature>
<evidence type="ECO:0000313" key="9">
    <source>
        <dbReference type="EMBL" id="QWQ36832.1"/>
    </source>
</evidence>
<organism evidence="9 10">
    <name type="scientific">Arthrobacter sunyaminii</name>
    <dbReference type="NCBI Taxonomy" id="2816859"/>
    <lineage>
        <taxon>Bacteria</taxon>
        <taxon>Bacillati</taxon>
        <taxon>Actinomycetota</taxon>
        <taxon>Actinomycetes</taxon>
        <taxon>Micrococcales</taxon>
        <taxon>Micrococcaceae</taxon>
        <taxon>Arthrobacter</taxon>
    </lineage>
</organism>
<reference evidence="9" key="1">
    <citation type="submission" date="2021-06" db="EMBL/GenBank/DDBJ databases">
        <title>Novel species in genus Arthrobacter.</title>
        <authorList>
            <person name="Zhang G."/>
        </authorList>
    </citation>
    <scope>NUCLEOTIDE SEQUENCE</scope>
    <source>
        <strain evidence="9">Zg-ZUI122</strain>
    </source>
</reference>
<dbReference type="AlphaFoldDB" id="A0A975XL97"/>
<feature type="chain" id="PRO_5039323211" description="Peptidase M14 domain-containing protein" evidence="7">
    <location>
        <begin position="28"/>
        <end position="887"/>
    </location>
</feature>
<comment type="cofactor">
    <cofactor evidence="1">
        <name>Zn(2+)</name>
        <dbReference type="ChEBI" id="CHEBI:29105"/>
    </cofactor>
</comment>
<dbReference type="EMBL" id="CP076456">
    <property type="protein sequence ID" value="QWQ36832.1"/>
    <property type="molecule type" value="Genomic_DNA"/>
</dbReference>
<evidence type="ECO:0000256" key="6">
    <source>
        <dbReference type="ARBA" id="ARBA00023049"/>
    </source>
</evidence>
<accession>A0A975XL97</accession>
<dbReference type="CDD" id="cd06240">
    <property type="entry name" value="M14-like"/>
    <property type="match status" value="1"/>
</dbReference>
<dbReference type="Gene3D" id="3.40.630.10">
    <property type="entry name" value="Zn peptidases"/>
    <property type="match status" value="1"/>
</dbReference>
<dbReference type="GO" id="GO:0006508">
    <property type="term" value="P:proteolysis"/>
    <property type="evidence" value="ECO:0007669"/>
    <property type="project" value="UniProtKB-KW"/>
</dbReference>
<dbReference type="Proteomes" id="UP000680588">
    <property type="component" value="Chromosome"/>
</dbReference>
<keyword evidence="6" id="KW-0482">Metalloprotease</keyword>
<keyword evidence="5" id="KW-0862">Zinc</keyword>
<evidence type="ECO:0000256" key="1">
    <source>
        <dbReference type="ARBA" id="ARBA00001947"/>
    </source>
</evidence>
<keyword evidence="10" id="KW-1185">Reference proteome</keyword>
<protein>
    <recommendedName>
        <fullName evidence="8">Peptidase M14 domain-containing protein</fullName>
    </recommendedName>
</protein>
<dbReference type="PANTHER" id="PTHR11705">
    <property type="entry name" value="PROTEASE FAMILY M14 CARBOXYPEPTIDASE A,B"/>
    <property type="match status" value="1"/>
</dbReference>
<name>A0A975XL97_9MICC</name>
<evidence type="ECO:0000256" key="2">
    <source>
        <dbReference type="ARBA" id="ARBA00005988"/>
    </source>
</evidence>
<sequence>MQIRHKSATALLASLALLGLAISPATGYRGDAPPGSKLPDLPAPAEYFGFEMGDEGKLASFADISDYFETIAAQSPEVDYEVVDRTTDNNEYPILRMSSEENLNRLDEILATNERLSDPEAMVAEAAAAGMEEEDYAREVAAGTVPVYYIEASIHATEVGNTQALVDVVHRLATEDSDAMNKILDKMVVLIVPSANPDGQQMVVDYFNETAGTEYNRVYPDLYHSYVGHDNNRDWFMFTQKESRTRVMLEQKYRPVVQHYMHQAGTNSPRIWTPPYDEPLSTAVDPIAISSSNALGQFTQRDLVAEGLKGVKSDDAYGILWNADVAGYGTFLGTSTFLTEIASVRDLAYPYTGDGVLEPVDKTMRSPLPYDSDTWTLKQIVQYATSAAFSGMNTVASDPQSWLLNNLYRVNMNSVDWEGGPYAYVVPSGQRDPYAVYDMMRIFDFGEVEIEQATAAFTAEGREFAAGSYILRTQQPLGRWVDQLLRIDEYPDNARKCADCPLIMPYSETTDNIALFMGVDVAAVQEPFETATRQVREIRQDRVQMPRPPGNNGAYILSAESYGLGRIIDDLQDAGVDTYRAAGPITVNGQEFAPGALMVPAGERGARGALTRAIRETSLPVYATAQMPETGAIKLADNTRIGLVRGANNMPGGWLMWMMDQFGTNYEVVEAEDYADLAGQFDSIVLAPGISTDRLTTGLDTTKYPEEFAWAAGVPDAPQKLAEFAEQGGSVLALGSSSLTAASAMSLPVENITPADRAAFNVPGALLAQNYDTAQPTAWGMPASWPTWFNNDAAFRLTGEGTSVSQYPAEGNPLVSGYALGAEALNGATNIASFDVGEGDVTIAGGHITFRTWPRASWTVVTNAIYNGAGTELTAEEMAGLFAKAGR</sequence>
<dbReference type="InterPro" id="IPR000834">
    <property type="entry name" value="Peptidase_M14"/>
</dbReference>
<keyword evidence="7" id="KW-0732">Signal</keyword>
<dbReference type="PANTHER" id="PTHR11705:SF143">
    <property type="entry name" value="SLL0236 PROTEIN"/>
    <property type="match status" value="1"/>
</dbReference>
<evidence type="ECO:0000313" key="10">
    <source>
        <dbReference type="Proteomes" id="UP000680588"/>
    </source>
</evidence>
<evidence type="ECO:0000256" key="7">
    <source>
        <dbReference type="SAM" id="SignalP"/>
    </source>
</evidence>
<gene>
    <name evidence="9" type="ORF">KG104_03260</name>
</gene>
<keyword evidence="3" id="KW-0645">Protease</keyword>